<name>A0A0V1GL13_9BILA</name>
<evidence type="ECO:0000313" key="2">
    <source>
        <dbReference type="EMBL" id="KRY98997.1"/>
    </source>
</evidence>
<dbReference type="OrthoDB" id="125347at2759"/>
<dbReference type="Proteomes" id="UP000055024">
    <property type="component" value="Unassembled WGS sequence"/>
</dbReference>
<comment type="caution">
    <text evidence="2">The sequence shown here is derived from an EMBL/GenBank/DDBJ whole genome shotgun (WGS) entry which is preliminary data.</text>
</comment>
<dbReference type="InterPro" id="IPR004875">
    <property type="entry name" value="DDE_SF_endonuclease_dom"/>
</dbReference>
<reference evidence="2 3" key="1">
    <citation type="submission" date="2015-01" db="EMBL/GenBank/DDBJ databases">
        <title>Evolution of Trichinella species and genotypes.</title>
        <authorList>
            <person name="Korhonen P.K."/>
            <person name="Edoardo P."/>
            <person name="Giuseppe L.R."/>
            <person name="Gasser R.B."/>
        </authorList>
    </citation>
    <scope>NUCLEOTIDE SEQUENCE [LARGE SCALE GENOMIC DNA]</scope>
    <source>
        <strain evidence="2">ISS1029</strain>
    </source>
</reference>
<proteinExistence type="predicted"/>
<evidence type="ECO:0000259" key="1">
    <source>
        <dbReference type="Pfam" id="PF03184"/>
    </source>
</evidence>
<gene>
    <name evidence="2" type="primary">TIGD4</name>
    <name evidence="2" type="ORF">T11_197</name>
</gene>
<dbReference type="Pfam" id="PF03184">
    <property type="entry name" value="DDE_1"/>
    <property type="match status" value="1"/>
</dbReference>
<keyword evidence="3" id="KW-1185">Reference proteome</keyword>
<protein>
    <submittedName>
        <fullName evidence="2">Tigger transposable element-derived protein 4</fullName>
    </submittedName>
</protein>
<organism evidence="2 3">
    <name type="scientific">Trichinella zimbabwensis</name>
    <dbReference type="NCBI Taxonomy" id="268475"/>
    <lineage>
        <taxon>Eukaryota</taxon>
        <taxon>Metazoa</taxon>
        <taxon>Ecdysozoa</taxon>
        <taxon>Nematoda</taxon>
        <taxon>Enoplea</taxon>
        <taxon>Dorylaimia</taxon>
        <taxon>Trichinellida</taxon>
        <taxon>Trichinellidae</taxon>
        <taxon>Trichinella</taxon>
    </lineage>
</organism>
<accession>A0A0V1GL13</accession>
<dbReference type="AlphaFoldDB" id="A0A0V1GL13"/>
<evidence type="ECO:0000313" key="3">
    <source>
        <dbReference type="Proteomes" id="UP000055024"/>
    </source>
</evidence>
<sequence length="199" mass="22924">MDLGIIRSFKSHYRRNLILFILDSASNDFGAVSLLQAIRLLYDVWESVTPECMKNCFKKAKLTNDSYCNDENDVPLTMWLRRESISQFDEISELDDYVDIDAAVITSDVPTMDDIVNDIHCAKQEDSDDSDADTTTVETTPLKTYPELIECVDHLERFIEATESADEGIFKAISVVRQFVKDHRPKLRQTTLKDFFQHK</sequence>
<dbReference type="EMBL" id="JYDP01001057">
    <property type="protein sequence ID" value="KRY98997.1"/>
    <property type="molecule type" value="Genomic_DNA"/>
</dbReference>
<feature type="domain" description="DDE-1" evidence="1">
    <location>
        <begin position="1"/>
        <end position="57"/>
    </location>
</feature>
<dbReference type="GO" id="GO:0003676">
    <property type="term" value="F:nucleic acid binding"/>
    <property type="evidence" value="ECO:0007669"/>
    <property type="project" value="InterPro"/>
</dbReference>